<gene>
    <name evidence="2" type="ORF">D7D52_16195</name>
</gene>
<keyword evidence="3" id="KW-1185">Reference proteome</keyword>
<dbReference type="Proteomes" id="UP000267164">
    <property type="component" value="Chromosome"/>
</dbReference>
<accession>A0A386ZBW4</accession>
<feature type="transmembrane region" description="Helical" evidence="1">
    <location>
        <begin position="20"/>
        <end position="40"/>
    </location>
</feature>
<dbReference type="KEGG" id="nyu:D7D52_16195"/>
<dbReference type="EMBL" id="CP032568">
    <property type="protein sequence ID" value="AYF75151.1"/>
    <property type="molecule type" value="Genomic_DNA"/>
</dbReference>
<proteinExistence type="predicted"/>
<evidence type="ECO:0000313" key="2">
    <source>
        <dbReference type="EMBL" id="AYF75151.1"/>
    </source>
</evidence>
<evidence type="ECO:0000313" key="3">
    <source>
        <dbReference type="Proteomes" id="UP000267164"/>
    </source>
</evidence>
<dbReference type="RefSeq" id="WP_120737378.1">
    <property type="nucleotide sequence ID" value="NZ_CP032568.1"/>
</dbReference>
<sequence length="103" mass="11076">MRGKSPPTEPLGARERRTLLIGLAVVVTLFAAGVVAWALLDHRPDYGRSENGCVTVQSAGTMGGQQQRACGEQALRWCRTVSGRTDAVSAKVRQECRRAGILP</sequence>
<keyword evidence="1" id="KW-0812">Transmembrane</keyword>
<name>A0A386ZBW4_9NOCA</name>
<keyword evidence="1" id="KW-0472">Membrane</keyword>
<evidence type="ECO:0000256" key="1">
    <source>
        <dbReference type="SAM" id="Phobius"/>
    </source>
</evidence>
<dbReference type="OrthoDB" id="4557953at2"/>
<keyword evidence="1" id="KW-1133">Transmembrane helix</keyword>
<reference evidence="2 3" key="1">
    <citation type="submission" date="2018-09" db="EMBL/GenBank/DDBJ databases">
        <title>Nocardia yunnanensis sp. nov., an actinomycete isolated from a soil sample.</title>
        <authorList>
            <person name="Zhang J."/>
        </authorList>
    </citation>
    <scope>NUCLEOTIDE SEQUENCE [LARGE SCALE GENOMIC DNA]</scope>
    <source>
        <strain evidence="2 3">CFHS0054</strain>
    </source>
</reference>
<dbReference type="AlphaFoldDB" id="A0A386ZBW4"/>
<protein>
    <submittedName>
        <fullName evidence="2">Uncharacterized protein</fullName>
    </submittedName>
</protein>
<organism evidence="2 3">
    <name type="scientific">Nocardia yunnanensis</name>
    <dbReference type="NCBI Taxonomy" id="2382165"/>
    <lineage>
        <taxon>Bacteria</taxon>
        <taxon>Bacillati</taxon>
        <taxon>Actinomycetota</taxon>
        <taxon>Actinomycetes</taxon>
        <taxon>Mycobacteriales</taxon>
        <taxon>Nocardiaceae</taxon>
        <taxon>Nocardia</taxon>
    </lineage>
</organism>